<sequence>MNISKPSRYFALAGFLPTGVVFLLIAFEYTGHSAFALAASVLALIAVAIFSFGVGASRVVFVLIAIALVLWAALTNTGWVAATAVAAQRGAMVMALFTALAAIRNAAISAPAIVECGRFLARQRSGLRYTALTIGGHLFALILLYGSISLLGTLATESAAREPDPHIRTQRTRRMMIAIQRGFASTLCWSPLGFSMIISISVVPGASWSATALPGVVSALMMLVIGWGLDALYKTQGTLKTRPLETERWLAQLRPLLVLLGLVLVGVALLHALTGVEVIGAVMSLIPVIAILWIAMQRPPVGFTRSANIQKRALLFVTRELPGYRGEIVLLFMAGFIGSLGAFLLVPLMQAQGLDLTTIPPWIIVAAMVWVIPITGQLGMNPILAVSLLVPILPSPEVMGIPPTALVVAITSGWALSGVTSPYTASVMLAASLGGVSPLRAGLGWNGMYILAAGAALTLWALSLSHIL</sequence>
<feature type="transmembrane region" description="Helical" evidence="1">
    <location>
        <begin position="6"/>
        <end position="27"/>
    </location>
</feature>
<feature type="transmembrane region" description="Helical" evidence="1">
    <location>
        <begin position="328"/>
        <end position="350"/>
    </location>
</feature>
<feature type="transmembrane region" description="Helical" evidence="1">
    <location>
        <begin position="278"/>
        <end position="296"/>
    </location>
</feature>
<keyword evidence="1" id="KW-1133">Transmembrane helix</keyword>
<evidence type="ECO:0008006" key="3">
    <source>
        <dbReference type="Google" id="ProtNLM"/>
    </source>
</evidence>
<comment type="caution">
    <text evidence="2">The sequence shown here is derived from an EMBL/GenBank/DDBJ whole genome shotgun (WGS) entry which is preliminary data.</text>
</comment>
<feature type="transmembrane region" description="Helical" evidence="1">
    <location>
        <begin position="362"/>
        <end position="393"/>
    </location>
</feature>
<dbReference type="AlphaFoldDB" id="A0A0F9NE27"/>
<feature type="transmembrane region" description="Helical" evidence="1">
    <location>
        <begin position="93"/>
        <end position="114"/>
    </location>
</feature>
<feature type="transmembrane region" description="Helical" evidence="1">
    <location>
        <begin position="253"/>
        <end position="272"/>
    </location>
</feature>
<feature type="transmembrane region" description="Helical" evidence="1">
    <location>
        <begin position="134"/>
        <end position="156"/>
    </location>
</feature>
<evidence type="ECO:0000256" key="1">
    <source>
        <dbReference type="SAM" id="Phobius"/>
    </source>
</evidence>
<name>A0A0F9NE27_9ZZZZ</name>
<keyword evidence="1" id="KW-0472">Membrane</keyword>
<keyword evidence="1" id="KW-0812">Transmembrane</keyword>
<protein>
    <recommendedName>
        <fullName evidence="3">Citrate transporter-like domain-containing protein</fullName>
    </recommendedName>
</protein>
<feature type="transmembrane region" description="Helical" evidence="1">
    <location>
        <begin position="177"/>
        <end position="200"/>
    </location>
</feature>
<accession>A0A0F9NE27</accession>
<gene>
    <name evidence="2" type="ORF">LCGC14_1273560</name>
</gene>
<feature type="transmembrane region" description="Helical" evidence="1">
    <location>
        <begin position="60"/>
        <end position="81"/>
    </location>
</feature>
<proteinExistence type="predicted"/>
<dbReference type="EMBL" id="LAZR01007172">
    <property type="protein sequence ID" value="KKM86980.1"/>
    <property type="molecule type" value="Genomic_DNA"/>
</dbReference>
<feature type="transmembrane region" description="Helical" evidence="1">
    <location>
        <begin position="443"/>
        <end position="462"/>
    </location>
</feature>
<feature type="transmembrane region" description="Helical" evidence="1">
    <location>
        <begin position="212"/>
        <end position="233"/>
    </location>
</feature>
<evidence type="ECO:0000313" key="2">
    <source>
        <dbReference type="EMBL" id="KKM86980.1"/>
    </source>
</evidence>
<feature type="transmembrane region" description="Helical" evidence="1">
    <location>
        <begin position="34"/>
        <end position="54"/>
    </location>
</feature>
<reference evidence="2" key="1">
    <citation type="journal article" date="2015" name="Nature">
        <title>Complex archaea that bridge the gap between prokaryotes and eukaryotes.</title>
        <authorList>
            <person name="Spang A."/>
            <person name="Saw J.H."/>
            <person name="Jorgensen S.L."/>
            <person name="Zaremba-Niedzwiedzka K."/>
            <person name="Martijn J."/>
            <person name="Lind A.E."/>
            <person name="van Eijk R."/>
            <person name="Schleper C."/>
            <person name="Guy L."/>
            <person name="Ettema T.J."/>
        </authorList>
    </citation>
    <scope>NUCLEOTIDE SEQUENCE</scope>
</reference>
<feature type="transmembrane region" description="Helical" evidence="1">
    <location>
        <begin position="405"/>
        <end position="423"/>
    </location>
</feature>
<organism evidence="2">
    <name type="scientific">marine sediment metagenome</name>
    <dbReference type="NCBI Taxonomy" id="412755"/>
    <lineage>
        <taxon>unclassified sequences</taxon>
        <taxon>metagenomes</taxon>
        <taxon>ecological metagenomes</taxon>
    </lineage>
</organism>